<dbReference type="Proteomes" id="UP000749293">
    <property type="component" value="Unassembled WGS sequence"/>
</dbReference>
<gene>
    <name evidence="2" type="ORF">GMORB2_0281</name>
</gene>
<accession>A0A9P5D890</accession>
<comment type="caution">
    <text evidence="2">The sequence shown here is derived from an EMBL/GenBank/DDBJ whole genome shotgun (WGS) entry which is preliminary data.</text>
</comment>
<dbReference type="Pfam" id="PF14441">
    <property type="entry name" value="OTT_1508_deam"/>
    <property type="match status" value="1"/>
</dbReference>
<evidence type="ECO:0000313" key="2">
    <source>
        <dbReference type="EMBL" id="KAF4126545.1"/>
    </source>
</evidence>
<dbReference type="PANTHER" id="PTHR42037">
    <property type="match status" value="1"/>
</dbReference>
<keyword evidence="3" id="KW-1185">Reference proteome</keyword>
<dbReference type="InterPro" id="IPR027796">
    <property type="entry name" value="OTT_1508_deam-like"/>
</dbReference>
<organism evidence="2 3">
    <name type="scientific">Geosmithia morbida</name>
    <dbReference type="NCBI Taxonomy" id="1094350"/>
    <lineage>
        <taxon>Eukaryota</taxon>
        <taxon>Fungi</taxon>
        <taxon>Dikarya</taxon>
        <taxon>Ascomycota</taxon>
        <taxon>Pezizomycotina</taxon>
        <taxon>Sordariomycetes</taxon>
        <taxon>Hypocreomycetidae</taxon>
        <taxon>Hypocreales</taxon>
        <taxon>Bionectriaceae</taxon>
        <taxon>Geosmithia</taxon>
    </lineage>
</organism>
<dbReference type="PANTHER" id="PTHR42037:SF1">
    <property type="match status" value="1"/>
</dbReference>
<protein>
    <submittedName>
        <fullName evidence="2">Uncharacterized protein</fullName>
    </submittedName>
</protein>
<evidence type="ECO:0000313" key="3">
    <source>
        <dbReference type="Proteomes" id="UP000749293"/>
    </source>
</evidence>
<dbReference type="EMBL" id="JAANYQ010000001">
    <property type="protein sequence ID" value="KAF4126545.1"/>
    <property type="molecule type" value="Genomic_DNA"/>
</dbReference>
<feature type="compositionally biased region" description="Polar residues" evidence="1">
    <location>
        <begin position="446"/>
        <end position="455"/>
    </location>
</feature>
<sequence>MDTAKILDSPRRYAQFVAPQRQQKQGPPRLDAYARLLARFYEVLFFSRVASQTRGLHTEYPPDRNDEQACRRRFLRNISFICDFDKGGASCTAVGLEDSEACYKFWVASNAPRNKTVDILRQVLRCLARLTTTPTTDMDKKTEEFHAMCLELTKPRIKKEWKLLKRAIGKISGTLADSEQDRALLGWLSAFSYKDEIQICKSAHEAKDSPLIKEMGLRARQQHVSKPGWRSPFADAKHYVGRLAQHVVCIEELIQDSHEFSHVLDTYEVHMIAKRPNVQAPVSDAHTTLDSILNRMFSKGDPKKDEVKEHLFRLDHQSNRTFFLRFLKQYSDCRPQVHAEIQVLEHFYESGLAFADNDRYIGCSKPSCYCCMLYFKHHPAGMVVPESHQNVWSNWAPPLVEKYQKDDPEFVRQRNVLNAVIRDLRHDFTQQITSGMGPPSWHPDSVSATSMVPPR</sequence>
<name>A0A9P5D890_9HYPO</name>
<dbReference type="GeneID" id="55966511"/>
<dbReference type="AlphaFoldDB" id="A0A9P5D890"/>
<dbReference type="RefSeq" id="XP_035325197.1">
    <property type="nucleotide sequence ID" value="XM_035462267.1"/>
</dbReference>
<feature type="region of interest" description="Disordered" evidence="1">
    <location>
        <begin position="433"/>
        <end position="455"/>
    </location>
</feature>
<proteinExistence type="predicted"/>
<evidence type="ECO:0000256" key="1">
    <source>
        <dbReference type="SAM" id="MobiDB-lite"/>
    </source>
</evidence>
<dbReference type="OrthoDB" id="3251507at2759"/>
<reference evidence="2" key="1">
    <citation type="submission" date="2020-03" db="EMBL/GenBank/DDBJ databases">
        <title>Site-based positive gene gene selection in Geosmithia morbida across the United States reveals a broad range of putative effectors and factors for local host and environmental adapation.</title>
        <authorList>
            <person name="Onufrak A."/>
            <person name="Murdoch R.W."/>
            <person name="Gazis R."/>
            <person name="Huff M."/>
            <person name="Staton M."/>
            <person name="Klingeman W."/>
            <person name="Hadziabdic D."/>
        </authorList>
    </citation>
    <scope>NUCLEOTIDE SEQUENCE</scope>
    <source>
        <strain evidence="2">1262</strain>
    </source>
</reference>